<organism evidence="1 2">
    <name type="scientific">Dactylosporangium salmoneum</name>
    <dbReference type="NCBI Taxonomy" id="53361"/>
    <lineage>
        <taxon>Bacteria</taxon>
        <taxon>Bacillati</taxon>
        <taxon>Actinomycetota</taxon>
        <taxon>Actinomycetes</taxon>
        <taxon>Micromonosporales</taxon>
        <taxon>Micromonosporaceae</taxon>
        <taxon>Dactylosporangium</taxon>
    </lineage>
</organism>
<evidence type="ECO:0000313" key="1">
    <source>
        <dbReference type="EMBL" id="GAA2349782.1"/>
    </source>
</evidence>
<accession>A0ABP5TCV2</accession>
<gene>
    <name evidence="1" type="ORF">GCM10010170_039020</name>
</gene>
<dbReference type="RefSeq" id="WP_344613855.1">
    <property type="nucleotide sequence ID" value="NZ_BAAARV010000029.1"/>
</dbReference>
<name>A0ABP5TCV2_9ACTN</name>
<dbReference type="Proteomes" id="UP001501444">
    <property type="component" value="Unassembled WGS sequence"/>
</dbReference>
<evidence type="ECO:0000313" key="2">
    <source>
        <dbReference type="Proteomes" id="UP001501444"/>
    </source>
</evidence>
<sequence length="148" mass="15996">MIRLLFALRDVLALAEHAVAAPRHKPSFIDVLDGTTPTPALWFAGDEGLYLMSNGLPAQPHPTGSNRLHVVHARGYRTAMSKHAVSCDVGGDDFCEPLPLLESQPDGASLHTRLVDAVAAGAALFVIDLDRTCMQIYPAQRHHLEVPS</sequence>
<reference evidence="2" key="1">
    <citation type="journal article" date="2019" name="Int. J. Syst. Evol. Microbiol.">
        <title>The Global Catalogue of Microorganisms (GCM) 10K type strain sequencing project: providing services to taxonomists for standard genome sequencing and annotation.</title>
        <authorList>
            <consortium name="The Broad Institute Genomics Platform"/>
            <consortium name="The Broad Institute Genome Sequencing Center for Infectious Disease"/>
            <person name="Wu L."/>
            <person name="Ma J."/>
        </authorList>
    </citation>
    <scope>NUCLEOTIDE SEQUENCE [LARGE SCALE GENOMIC DNA]</scope>
    <source>
        <strain evidence="2">JCM 3272</strain>
    </source>
</reference>
<dbReference type="Pfam" id="PF11284">
    <property type="entry name" value="DUF3085"/>
    <property type="match status" value="1"/>
</dbReference>
<proteinExistence type="predicted"/>
<dbReference type="EMBL" id="BAAARV010000029">
    <property type="protein sequence ID" value="GAA2349782.1"/>
    <property type="molecule type" value="Genomic_DNA"/>
</dbReference>
<protein>
    <submittedName>
        <fullName evidence="1">Uncharacterized protein</fullName>
    </submittedName>
</protein>
<comment type="caution">
    <text evidence="1">The sequence shown here is derived from an EMBL/GenBank/DDBJ whole genome shotgun (WGS) entry which is preliminary data.</text>
</comment>
<dbReference type="InterPro" id="IPR021436">
    <property type="entry name" value="DUF3085"/>
</dbReference>
<keyword evidence="2" id="KW-1185">Reference proteome</keyword>